<reference evidence="1" key="2">
    <citation type="journal article" date="2015" name="Data Brief">
        <title>Shoot transcriptome of the giant reed, Arundo donax.</title>
        <authorList>
            <person name="Barrero R.A."/>
            <person name="Guerrero F.D."/>
            <person name="Moolhuijzen P."/>
            <person name="Goolsby J.A."/>
            <person name="Tidwell J."/>
            <person name="Bellgard S.E."/>
            <person name="Bellgard M.I."/>
        </authorList>
    </citation>
    <scope>NUCLEOTIDE SEQUENCE</scope>
    <source>
        <tissue evidence="1">Shoot tissue taken approximately 20 cm above the soil surface</tissue>
    </source>
</reference>
<name>A0A0A9FC74_ARUDO</name>
<accession>A0A0A9FC74</accession>
<dbReference type="EMBL" id="GBRH01187939">
    <property type="protein sequence ID" value="JAE09957.1"/>
    <property type="molecule type" value="Transcribed_RNA"/>
</dbReference>
<dbReference type="AlphaFoldDB" id="A0A0A9FC74"/>
<reference evidence="1" key="1">
    <citation type="submission" date="2014-09" db="EMBL/GenBank/DDBJ databases">
        <authorList>
            <person name="Magalhaes I.L.F."/>
            <person name="Oliveira U."/>
            <person name="Santos F.R."/>
            <person name="Vidigal T.H.D.A."/>
            <person name="Brescovit A.D."/>
            <person name="Santos A.J."/>
        </authorList>
    </citation>
    <scope>NUCLEOTIDE SEQUENCE</scope>
    <source>
        <tissue evidence="1">Shoot tissue taken approximately 20 cm above the soil surface</tissue>
    </source>
</reference>
<sequence length="91" mass="9346">MRNQRSSSKAAAVRRTCGKLVAARTVPSKWSPLPEVASPCSASFHHLYAGTPSRGTPAATSPSCATFSAAVSRDTRSAARRAAGSVASQNA</sequence>
<proteinExistence type="predicted"/>
<organism evidence="1">
    <name type="scientific">Arundo donax</name>
    <name type="common">Giant reed</name>
    <name type="synonym">Donax arundinaceus</name>
    <dbReference type="NCBI Taxonomy" id="35708"/>
    <lineage>
        <taxon>Eukaryota</taxon>
        <taxon>Viridiplantae</taxon>
        <taxon>Streptophyta</taxon>
        <taxon>Embryophyta</taxon>
        <taxon>Tracheophyta</taxon>
        <taxon>Spermatophyta</taxon>
        <taxon>Magnoliopsida</taxon>
        <taxon>Liliopsida</taxon>
        <taxon>Poales</taxon>
        <taxon>Poaceae</taxon>
        <taxon>PACMAD clade</taxon>
        <taxon>Arundinoideae</taxon>
        <taxon>Arundineae</taxon>
        <taxon>Arundo</taxon>
    </lineage>
</organism>
<evidence type="ECO:0000313" key="1">
    <source>
        <dbReference type="EMBL" id="JAE09957.1"/>
    </source>
</evidence>
<protein>
    <submittedName>
        <fullName evidence="1">Uncharacterized protein</fullName>
    </submittedName>
</protein>